<name>A0A090MY78_STRRB</name>
<reference evidence="8" key="2">
    <citation type="submission" date="2020-12" db="UniProtKB">
        <authorList>
            <consortium name="WormBaseParasite"/>
        </authorList>
    </citation>
    <scope>IDENTIFICATION</scope>
</reference>
<keyword evidence="7" id="KW-1185">Reference proteome</keyword>
<keyword evidence="2 5" id="KW-0812">Transmembrane</keyword>
<dbReference type="EC" id="2.3.-.-" evidence="5"/>
<feature type="transmembrane region" description="Helical" evidence="5">
    <location>
        <begin position="20"/>
        <end position="40"/>
    </location>
</feature>
<keyword evidence="3 5" id="KW-1133">Transmembrane helix</keyword>
<dbReference type="WormBase" id="SRAE_2000137600">
    <property type="protein sequence ID" value="SRP00795"/>
    <property type="gene ID" value="WBGene00261580"/>
</dbReference>
<organism evidence="6">
    <name type="scientific">Strongyloides ratti</name>
    <name type="common">Parasitic roundworm</name>
    <dbReference type="NCBI Taxonomy" id="34506"/>
    <lineage>
        <taxon>Eukaryota</taxon>
        <taxon>Metazoa</taxon>
        <taxon>Ecdysozoa</taxon>
        <taxon>Nematoda</taxon>
        <taxon>Chromadorea</taxon>
        <taxon>Rhabditida</taxon>
        <taxon>Tylenchina</taxon>
        <taxon>Panagrolaimomorpha</taxon>
        <taxon>Strongyloidoidea</taxon>
        <taxon>Strongyloididae</taxon>
        <taxon>Strongyloides</taxon>
    </lineage>
</organism>
<feature type="transmembrane region" description="Helical" evidence="5">
    <location>
        <begin position="52"/>
        <end position="72"/>
    </location>
</feature>
<feature type="transmembrane region" description="Helical" evidence="5">
    <location>
        <begin position="115"/>
        <end position="133"/>
    </location>
</feature>
<keyword evidence="5" id="KW-0012">Acyltransferase</keyword>
<feature type="transmembrane region" description="Helical" evidence="5">
    <location>
        <begin position="220"/>
        <end position="239"/>
    </location>
</feature>
<comment type="pathway">
    <text evidence="5">Glycolipid biosynthesis; glycosylphosphatidylinositol-anchor biosynthesis.</text>
</comment>
<comment type="function">
    <text evidence="5">A acetyltransferase, which acetylates the inositol ring of phosphatidylinositol during biosynthesis of GPI-anchor.</text>
</comment>
<dbReference type="GO" id="GO:0006506">
    <property type="term" value="P:GPI anchor biosynthetic process"/>
    <property type="evidence" value="ECO:0007669"/>
    <property type="project" value="UniProtKB-UniPathway"/>
</dbReference>
<dbReference type="CTD" id="36379074"/>
<comment type="similarity">
    <text evidence="5">Belongs to the PIGW family.</text>
</comment>
<feature type="transmembrane region" description="Helical" evidence="5">
    <location>
        <begin position="78"/>
        <end position="94"/>
    </location>
</feature>
<evidence type="ECO:0000313" key="7">
    <source>
        <dbReference type="Proteomes" id="UP000035682"/>
    </source>
</evidence>
<dbReference type="GO" id="GO:0005789">
    <property type="term" value="C:endoplasmic reticulum membrane"/>
    <property type="evidence" value="ECO:0007669"/>
    <property type="project" value="UniProtKB-SubCell"/>
</dbReference>
<evidence type="ECO:0000256" key="1">
    <source>
        <dbReference type="ARBA" id="ARBA00004141"/>
    </source>
</evidence>
<keyword evidence="5" id="KW-0337">GPI-anchor biosynthesis</keyword>
<evidence type="ECO:0000313" key="6">
    <source>
        <dbReference type="EMBL" id="CEF66709.1"/>
    </source>
</evidence>
<evidence type="ECO:0000256" key="3">
    <source>
        <dbReference type="ARBA" id="ARBA00022989"/>
    </source>
</evidence>
<gene>
    <name evidence="6 8 9" type="ORF">SRAE_2000137600</name>
</gene>
<reference evidence="6 7" key="1">
    <citation type="submission" date="2014-09" db="EMBL/GenBank/DDBJ databases">
        <authorList>
            <person name="Martin A.A."/>
        </authorList>
    </citation>
    <scope>NUCLEOTIDE SEQUENCE</scope>
    <source>
        <strain evidence="7">ED321</strain>
        <strain evidence="6">ED321 Heterogonic</strain>
    </source>
</reference>
<feature type="transmembrane region" description="Helical" evidence="5">
    <location>
        <begin position="145"/>
        <end position="164"/>
    </location>
</feature>
<dbReference type="STRING" id="34506.A0A090MY78"/>
<dbReference type="InterPro" id="IPR009447">
    <property type="entry name" value="PIGW/GWT1"/>
</dbReference>
<feature type="transmembrane region" description="Helical" evidence="5">
    <location>
        <begin position="306"/>
        <end position="327"/>
    </location>
</feature>
<comment type="subcellular location">
    <subcellularLocation>
        <location evidence="5">Endoplasmic reticulum membrane</location>
        <topology evidence="5">Multi-pass membrane protein</topology>
    </subcellularLocation>
    <subcellularLocation>
        <location evidence="1">Membrane</location>
        <topology evidence="1">Multi-pass membrane protein</topology>
    </subcellularLocation>
</comment>
<dbReference type="PANTHER" id="PTHR20661">
    <property type="entry name" value="PHOSPHATIDYLINOSITOL-GLYCAN BIOSYNTHESIS CLASS W PROTEIN"/>
    <property type="match status" value="1"/>
</dbReference>
<feature type="transmembrane region" description="Helical" evidence="5">
    <location>
        <begin position="339"/>
        <end position="359"/>
    </location>
</feature>
<keyword evidence="5" id="KW-0256">Endoplasmic reticulum</keyword>
<dbReference type="Proteomes" id="UP000035682">
    <property type="component" value="Unplaced"/>
</dbReference>
<keyword evidence="5" id="KW-0808">Transferase</keyword>
<dbReference type="RefSeq" id="XP_024505909.1">
    <property type="nucleotide sequence ID" value="XM_024652321.1"/>
</dbReference>
<dbReference type="UniPathway" id="UPA00196"/>
<evidence type="ECO:0000256" key="4">
    <source>
        <dbReference type="ARBA" id="ARBA00023136"/>
    </source>
</evidence>
<proteinExistence type="inferred from homology"/>
<dbReference type="PANTHER" id="PTHR20661:SF0">
    <property type="entry name" value="PHOSPHATIDYLINOSITOL-GLYCAN BIOSYNTHESIS CLASS W PROTEIN"/>
    <property type="match status" value="1"/>
</dbReference>
<feature type="transmembrane region" description="Helical" evidence="5">
    <location>
        <begin position="185"/>
        <end position="208"/>
    </location>
</feature>
<feature type="transmembrane region" description="Helical" evidence="5">
    <location>
        <begin position="380"/>
        <end position="398"/>
    </location>
</feature>
<evidence type="ECO:0000256" key="2">
    <source>
        <dbReference type="ARBA" id="ARBA00022692"/>
    </source>
</evidence>
<dbReference type="EMBL" id="LN609529">
    <property type="protein sequence ID" value="CEF66709.1"/>
    <property type="molecule type" value="Genomic_DNA"/>
</dbReference>
<dbReference type="AlphaFoldDB" id="A0A090MY78"/>
<dbReference type="Pfam" id="PF06423">
    <property type="entry name" value="GWT1"/>
    <property type="match status" value="1"/>
</dbReference>
<sequence>MDKNRLHEEFVSGGVGDYPWIVPIQGICGGIFILFNYQIIQIFNLKLNGFSQILYNFFFIVIPYIFLMTIFSKYVLEIFVILSTTILLLQFFYPSQRENKKEDDNITFYFPEFDCLRSCILIPTAIAILAVDFKIFPRSWGKTEYYGYSVMDVGTSGSFMIMGIGDEIVYQKRQLSNTVQSKKKLLKSLPSWLILFILGIIRMIFVSIFNYHSHVSEYGVHWNFFITMGCVALLSKLFSKYISIKMLTICLVLNYILLNLCGLQEWGLNNDILRTNIISSNKEGIISILGYFTLKKSKNNTDLMCIAKTLLAPILFFSLQLIAENFLGEPSRRVYNIPFFFYTAGTTSLWFSLMMYGAYSSEKLRNLKNNNDLLYLLSKYGLYFFLLANLLTVMSNLYNKDEPFDSEANAKKQLYSMRKDISSTIGEIHNKQKIDKKRNTLYCDIKGDELTKLEEDSFVPGTFRSSRDDKEKKDQVAKEFPFPIINDKQKDHFLGNVYFAETTNERKEKWLNILQQRRIDNK</sequence>
<evidence type="ECO:0000313" key="9">
    <source>
        <dbReference type="WormBase" id="SRAE_2000137600"/>
    </source>
</evidence>
<dbReference type="OrthoDB" id="1158011at2759"/>
<keyword evidence="4 5" id="KW-0472">Membrane</keyword>
<protein>
    <recommendedName>
        <fullName evidence="5">Phosphatidylinositol-glycan biosynthesis class W protein</fullName>
        <ecNumber evidence="5">2.3.-.-</ecNumber>
    </recommendedName>
</protein>
<dbReference type="GO" id="GO:0032216">
    <property type="term" value="F:glucosaminyl-phosphatidylinositol O-acyltransferase activity"/>
    <property type="evidence" value="ECO:0007669"/>
    <property type="project" value="TreeGrafter"/>
</dbReference>
<dbReference type="GeneID" id="36379074"/>
<dbReference type="WBParaSite" id="SRAE_2000137600.1">
    <property type="protein sequence ID" value="SRAE_2000137600.1"/>
    <property type="gene ID" value="WBGene00261580"/>
</dbReference>
<accession>A0A090MY78</accession>
<evidence type="ECO:0000313" key="8">
    <source>
        <dbReference type="WBParaSite" id="SRAE_2000137600.1"/>
    </source>
</evidence>
<evidence type="ECO:0000256" key="5">
    <source>
        <dbReference type="RuleBase" id="RU280819"/>
    </source>
</evidence>
<dbReference type="GO" id="GO:0072659">
    <property type="term" value="P:protein localization to plasma membrane"/>
    <property type="evidence" value="ECO:0007669"/>
    <property type="project" value="TreeGrafter"/>
</dbReference>